<protein>
    <recommendedName>
        <fullName evidence="1">2EXR domain-containing protein</fullName>
    </recommendedName>
</protein>
<dbReference type="InterPro" id="IPR045518">
    <property type="entry name" value="2EXR"/>
</dbReference>
<evidence type="ECO:0000313" key="2">
    <source>
        <dbReference type="EMBL" id="GKT48098.1"/>
    </source>
</evidence>
<organism evidence="2 3">
    <name type="scientific">Colletotrichum spaethianum</name>
    <dbReference type="NCBI Taxonomy" id="700344"/>
    <lineage>
        <taxon>Eukaryota</taxon>
        <taxon>Fungi</taxon>
        <taxon>Dikarya</taxon>
        <taxon>Ascomycota</taxon>
        <taxon>Pezizomycotina</taxon>
        <taxon>Sordariomycetes</taxon>
        <taxon>Hypocreomycetidae</taxon>
        <taxon>Glomerellales</taxon>
        <taxon>Glomerellaceae</taxon>
        <taxon>Colletotrichum</taxon>
        <taxon>Colletotrichum spaethianum species complex</taxon>
    </lineage>
</organism>
<name>A0AA37P9F5_9PEZI</name>
<evidence type="ECO:0000259" key="1">
    <source>
        <dbReference type="Pfam" id="PF20150"/>
    </source>
</evidence>
<comment type="caution">
    <text evidence="2">The sequence shown here is derived from an EMBL/GenBank/DDBJ whole genome shotgun (WGS) entry which is preliminary data.</text>
</comment>
<dbReference type="RefSeq" id="XP_049130448.1">
    <property type="nucleotide sequence ID" value="XM_049274491.1"/>
</dbReference>
<dbReference type="EMBL" id="BQXU01000022">
    <property type="protein sequence ID" value="GKT48098.1"/>
    <property type="molecule type" value="Genomic_DNA"/>
</dbReference>
<dbReference type="AlphaFoldDB" id="A0AA37P9F5"/>
<dbReference type="PANTHER" id="PTHR35910">
    <property type="entry name" value="2EXR DOMAIN-CONTAINING PROTEIN"/>
    <property type="match status" value="1"/>
</dbReference>
<dbReference type="Pfam" id="PF20150">
    <property type="entry name" value="2EXR"/>
    <property type="match status" value="1"/>
</dbReference>
<reference evidence="2 3" key="1">
    <citation type="submission" date="2022-03" db="EMBL/GenBank/DDBJ databases">
        <title>Genome data of Colletotrichum spp.</title>
        <authorList>
            <person name="Utami Y.D."/>
            <person name="Hiruma K."/>
        </authorList>
    </citation>
    <scope>NUCLEOTIDE SEQUENCE [LARGE SCALE GENOMIC DNA]</scope>
    <source>
        <strain evidence="2 3">MAFF 239500</strain>
    </source>
</reference>
<proteinExistence type="predicted"/>
<dbReference type="PANTHER" id="PTHR35910:SF1">
    <property type="entry name" value="2EXR DOMAIN-CONTAINING PROTEIN"/>
    <property type="match status" value="1"/>
</dbReference>
<feature type="domain" description="2EXR" evidence="1">
    <location>
        <begin position="51"/>
        <end position="144"/>
    </location>
</feature>
<gene>
    <name evidence="2" type="ORF">ColSpa_08279</name>
</gene>
<sequence length="276" mass="32441">MTPNQASETGSDRRPVQKHNNAMERLWNALRDLFVHLGSVNPDLEIPANSFPRFLHFPPEIRRMIWEASLPPGRIYEPKTYNSWITYDTRPVQFYQHWAPPVMREACREAYTVCMENGSFRFGYFGGMRPGLMRGIWFNNDLDAVYLHTYEQWHYFHLLGIKNVCISDTIALDPYQCQHIFGCLSCDRVIIAYYPVGTPAYEQLTKTYPVFRSIRNENEVVAMQQVDPEDLDADLEITWKEHKATLEEYWKKEQHMMSVTFEAVEVFRKARDPSAI</sequence>
<accession>A0AA37P9F5</accession>
<dbReference type="GeneID" id="73329081"/>
<dbReference type="Proteomes" id="UP001055115">
    <property type="component" value="Unassembled WGS sequence"/>
</dbReference>
<evidence type="ECO:0000313" key="3">
    <source>
        <dbReference type="Proteomes" id="UP001055115"/>
    </source>
</evidence>
<keyword evidence="3" id="KW-1185">Reference proteome</keyword>